<evidence type="ECO:0000256" key="6">
    <source>
        <dbReference type="ARBA" id="ARBA00023136"/>
    </source>
</evidence>
<keyword evidence="5" id="KW-0297">G-protein coupled receptor</keyword>
<dbReference type="Gene3D" id="1.20.1070.10">
    <property type="entry name" value="Rhodopsin 7-helix transmembrane proteins"/>
    <property type="match status" value="1"/>
</dbReference>
<keyword evidence="2" id="KW-1003">Cell membrane</keyword>
<evidence type="ECO:0000256" key="8">
    <source>
        <dbReference type="ARBA" id="ARBA00023224"/>
    </source>
</evidence>
<dbReference type="STRING" id="6573.A0A210QTK3"/>
<feature type="transmembrane region" description="Helical" evidence="9">
    <location>
        <begin position="305"/>
        <end position="326"/>
    </location>
</feature>
<dbReference type="InterPro" id="IPR017452">
    <property type="entry name" value="GPCR_Rhodpsn_7TM"/>
</dbReference>
<evidence type="ECO:0000256" key="4">
    <source>
        <dbReference type="ARBA" id="ARBA00022989"/>
    </source>
</evidence>
<sequence length="373" mass="42266">MSNNTLEPIYEEWEYIYPWSNDTSLHSDCAWVLPIQQAILGVELILTLILNGTVILLIIRKGKRNKMSFFVLNLAISDFSMAIFYILPFFITRLVGHWYAGYGPCKMYMYLNQLAMYSSTYMLVVMSADRVYAIAKPLSATRRGLTYRRLLVVSAWAVAACVAVKDLLYSDLLAGDNGVKLCETVYPESLIKPFITLEAVVNVFFPALIVTICYGWIVTVVSRRIKYAINAKQQKAAIDMFSKNILSGNGKTDGKRTDVVRRAKIRSTKVMFAVVSVFLISWSPHTINFLLMVYEVVDFTCTTFILFPLAPLNSMANPIVFLAFNYNTLFVHNRKGSDLNRTSMKTTFSTFTRNSTERTRDLLVPANIPARDA</sequence>
<evidence type="ECO:0000256" key="2">
    <source>
        <dbReference type="ARBA" id="ARBA00022475"/>
    </source>
</evidence>
<accession>A0A210QTK3</accession>
<feature type="transmembrane region" description="Helical" evidence="9">
    <location>
        <begin position="270"/>
        <end position="293"/>
    </location>
</feature>
<gene>
    <name evidence="11" type="ORF">KP79_PYT24443</name>
</gene>
<organism evidence="11 12">
    <name type="scientific">Mizuhopecten yessoensis</name>
    <name type="common">Japanese scallop</name>
    <name type="synonym">Patinopecten yessoensis</name>
    <dbReference type="NCBI Taxonomy" id="6573"/>
    <lineage>
        <taxon>Eukaryota</taxon>
        <taxon>Metazoa</taxon>
        <taxon>Spiralia</taxon>
        <taxon>Lophotrochozoa</taxon>
        <taxon>Mollusca</taxon>
        <taxon>Bivalvia</taxon>
        <taxon>Autobranchia</taxon>
        <taxon>Pteriomorphia</taxon>
        <taxon>Pectinida</taxon>
        <taxon>Pectinoidea</taxon>
        <taxon>Pectinidae</taxon>
        <taxon>Mizuhopecten</taxon>
    </lineage>
</organism>
<name>A0A210QTK3_MIZYE</name>
<dbReference type="PANTHER" id="PTHR24230">
    <property type="entry name" value="G-PROTEIN COUPLED RECEPTOR"/>
    <property type="match status" value="1"/>
</dbReference>
<feature type="transmembrane region" description="Helical" evidence="9">
    <location>
        <begin position="71"/>
        <end position="95"/>
    </location>
</feature>
<dbReference type="GO" id="GO:0008528">
    <property type="term" value="F:G protein-coupled peptide receptor activity"/>
    <property type="evidence" value="ECO:0007669"/>
    <property type="project" value="TreeGrafter"/>
</dbReference>
<evidence type="ECO:0000313" key="12">
    <source>
        <dbReference type="Proteomes" id="UP000242188"/>
    </source>
</evidence>
<evidence type="ECO:0000256" key="1">
    <source>
        <dbReference type="ARBA" id="ARBA00004651"/>
    </source>
</evidence>
<keyword evidence="8" id="KW-0807">Transducer</keyword>
<evidence type="ECO:0000256" key="5">
    <source>
        <dbReference type="ARBA" id="ARBA00023040"/>
    </source>
</evidence>
<evidence type="ECO:0000259" key="10">
    <source>
        <dbReference type="PROSITE" id="PS50262"/>
    </source>
</evidence>
<dbReference type="PROSITE" id="PS50262">
    <property type="entry name" value="G_PROTEIN_RECEP_F1_2"/>
    <property type="match status" value="1"/>
</dbReference>
<dbReference type="InterPro" id="IPR000276">
    <property type="entry name" value="GPCR_Rhodpsn"/>
</dbReference>
<keyword evidence="7 11" id="KW-0675">Receptor</keyword>
<dbReference type="SUPFAM" id="SSF81321">
    <property type="entry name" value="Family A G protein-coupled receptor-like"/>
    <property type="match status" value="1"/>
</dbReference>
<feature type="transmembrane region" description="Helical" evidence="9">
    <location>
        <begin position="203"/>
        <end position="222"/>
    </location>
</feature>
<dbReference type="AlphaFoldDB" id="A0A210QTK3"/>
<proteinExistence type="predicted"/>
<dbReference type="PANTHER" id="PTHR24230:SF0">
    <property type="entry name" value="G-PROTEIN COUPLED RECEPTORS FAMILY 1 PROFILE DOMAIN-CONTAINING PROTEIN"/>
    <property type="match status" value="1"/>
</dbReference>
<evidence type="ECO:0000256" key="7">
    <source>
        <dbReference type="ARBA" id="ARBA00023170"/>
    </source>
</evidence>
<evidence type="ECO:0000256" key="3">
    <source>
        <dbReference type="ARBA" id="ARBA00022692"/>
    </source>
</evidence>
<keyword evidence="4 9" id="KW-1133">Transmembrane helix</keyword>
<dbReference type="Pfam" id="PF00001">
    <property type="entry name" value="7tm_1"/>
    <property type="match status" value="1"/>
</dbReference>
<dbReference type="Proteomes" id="UP000242188">
    <property type="component" value="Unassembled WGS sequence"/>
</dbReference>
<dbReference type="OrthoDB" id="6147908at2759"/>
<evidence type="ECO:0000256" key="9">
    <source>
        <dbReference type="SAM" id="Phobius"/>
    </source>
</evidence>
<feature type="transmembrane region" description="Helical" evidence="9">
    <location>
        <begin position="107"/>
        <end position="128"/>
    </location>
</feature>
<dbReference type="EMBL" id="NEDP02001993">
    <property type="protein sequence ID" value="OWF52040.1"/>
    <property type="molecule type" value="Genomic_DNA"/>
</dbReference>
<keyword evidence="12" id="KW-1185">Reference proteome</keyword>
<feature type="domain" description="G-protein coupled receptors family 1 profile" evidence="10">
    <location>
        <begin position="50"/>
        <end position="321"/>
    </location>
</feature>
<comment type="subcellular location">
    <subcellularLocation>
        <location evidence="1">Cell membrane</location>
        <topology evidence="1">Multi-pass membrane protein</topology>
    </subcellularLocation>
</comment>
<comment type="caution">
    <text evidence="11">The sequence shown here is derived from an EMBL/GenBank/DDBJ whole genome shotgun (WGS) entry which is preliminary data.</text>
</comment>
<reference evidence="11 12" key="1">
    <citation type="journal article" date="2017" name="Nat. Ecol. Evol.">
        <title>Scallop genome provides insights into evolution of bilaterian karyotype and development.</title>
        <authorList>
            <person name="Wang S."/>
            <person name="Zhang J."/>
            <person name="Jiao W."/>
            <person name="Li J."/>
            <person name="Xun X."/>
            <person name="Sun Y."/>
            <person name="Guo X."/>
            <person name="Huan P."/>
            <person name="Dong B."/>
            <person name="Zhang L."/>
            <person name="Hu X."/>
            <person name="Sun X."/>
            <person name="Wang J."/>
            <person name="Zhao C."/>
            <person name="Wang Y."/>
            <person name="Wang D."/>
            <person name="Huang X."/>
            <person name="Wang R."/>
            <person name="Lv J."/>
            <person name="Li Y."/>
            <person name="Zhang Z."/>
            <person name="Liu B."/>
            <person name="Lu W."/>
            <person name="Hui Y."/>
            <person name="Liang J."/>
            <person name="Zhou Z."/>
            <person name="Hou R."/>
            <person name="Li X."/>
            <person name="Liu Y."/>
            <person name="Li H."/>
            <person name="Ning X."/>
            <person name="Lin Y."/>
            <person name="Zhao L."/>
            <person name="Xing Q."/>
            <person name="Dou J."/>
            <person name="Li Y."/>
            <person name="Mao J."/>
            <person name="Guo H."/>
            <person name="Dou H."/>
            <person name="Li T."/>
            <person name="Mu C."/>
            <person name="Jiang W."/>
            <person name="Fu Q."/>
            <person name="Fu X."/>
            <person name="Miao Y."/>
            <person name="Liu J."/>
            <person name="Yu Q."/>
            <person name="Li R."/>
            <person name="Liao H."/>
            <person name="Li X."/>
            <person name="Kong Y."/>
            <person name="Jiang Z."/>
            <person name="Chourrout D."/>
            <person name="Li R."/>
            <person name="Bao Z."/>
        </authorList>
    </citation>
    <scope>NUCLEOTIDE SEQUENCE [LARGE SCALE GENOMIC DNA]</scope>
    <source>
        <strain evidence="11 12">PY_sf001</strain>
    </source>
</reference>
<evidence type="ECO:0000313" key="11">
    <source>
        <dbReference type="EMBL" id="OWF52040.1"/>
    </source>
</evidence>
<dbReference type="GO" id="GO:0007218">
    <property type="term" value="P:neuropeptide signaling pathway"/>
    <property type="evidence" value="ECO:0007669"/>
    <property type="project" value="TreeGrafter"/>
</dbReference>
<dbReference type="GO" id="GO:0005886">
    <property type="term" value="C:plasma membrane"/>
    <property type="evidence" value="ECO:0007669"/>
    <property type="project" value="UniProtKB-SubCell"/>
</dbReference>
<dbReference type="PRINTS" id="PR00237">
    <property type="entry name" value="GPCRRHODOPSN"/>
</dbReference>
<feature type="transmembrane region" description="Helical" evidence="9">
    <location>
        <begin position="149"/>
        <end position="168"/>
    </location>
</feature>
<protein>
    <submittedName>
        <fullName evidence="11">Cardioacceleratory peptide receptor</fullName>
    </submittedName>
</protein>
<keyword evidence="6 9" id="KW-0472">Membrane</keyword>
<keyword evidence="3 9" id="KW-0812">Transmembrane</keyword>
<feature type="transmembrane region" description="Helical" evidence="9">
    <location>
        <begin position="38"/>
        <end position="59"/>
    </location>
</feature>